<keyword evidence="3" id="KW-1185">Reference proteome</keyword>
<protein>
    <recommendedName>
        <fullName evidence="4">MULE transposase domain-containing protein</fullName>
    </recommendedName>
</protein>
<organism evidence="2 3">
    <name type="scientific">Pygocentrus nattereri</name>
    <name type="common">Red-bellied piranha</name>
    <dbReference type="NCBI Taxonomy" id="42514"/>
    <lineage>
        <taxon>Eukaryota</taxon>
        <taxon>Metazoa</taxon>
        <taxon>Chordata</taxon>
        <taxon>Craniata</taxon>
        <taxon>Vertebrata</taxon>
        <taxon>Euteleostomi</taxon>
        <taxon>Actinopterygii</taxon>
        <taxon>Neopterygii</taxon>
        <taxon>Teleostei</taxon>
        <taxon>Ostariophysi</taxon>
        <taxon>Characiformes</taxon>
        <taxon>Characoidei</taxon>
        <taxon>Pygocentrus</taxon>
    </lineage>
</organism>
<dbReference type="AlphaFoldDB" id="A0AAR2LVR7"/>
<reference evidence="2" key="2">
    <citation type="submission" date="2025-08" db="UniProtKB">
        <authorList>
            <consortium name="Ensembl"/>
        </authorList>
    </citation>
    <scope>IDENTIFICATION</scope>
</reference>
<keyword evidence="1" id="KW-0812">Transmembrane</keyword>
<reference evidence="2 3" key="1">
    <citation type="submission" date="2020-10" db="EMBL/GenBank/DDBJ databases">
        <title>Pygocentrus nattereri (red-bellied piranha) genome, fPygNat1, primary haplotype.</title>
        <authorList>
            <person name="Myers G."/>
            <person name="Meyer A."/>
            <person name="Karagic N."/>
            <person name="Pippel M."/>
            <person name="Winkler S."/>
            <person name="Tracey A."/>
            <person name="Wood J."/>
            <person name="Formenti G."/>
            <person name="Howe K."/>
            <person name="Fedrigo O."/>
            <person name="Jarvis E.D."/>
        </authorList>
    </citation>
    <scope>NUCLEOTIDE SEQUENCE [LARGE SCALE GENOMIC DNA]</scope>
</reference>
<evidence type="ECO:0000313" key="3">
    <source>
        <dbReference type="Proteomes" id="UP001501920"/>
    </source>
</evidence>
<keyword evidence="1" id="KW-0472">Membrane</keyword>
<accession>A0AAR2LVR7</accession>
<dbReference type="Ensembl" id="ENSPNAT00000060366.1">
    <property type="protein sequence ID" value="ENSPNAP00000078752.1"/>
    <property type="gene ID" value="ENSPNAG00000034370.1"/>
</dbReference>
<keyword evidence="1" id="KW-1133">Transmembrane helix</keyword>
<reference evidence="2" key="3">
    <citation type="submission" date="2025-09" db="UniProtKB">
        <authorList>
            <consortium name="Ensembl"/>
        </authorList>
    </citation>
    <scope>IDENTIFICATION</scope>
</reference>
<evidence type="ECO:0000256" key="1">
    <source>
        <dbReference type="SAM" id="Phobius"/>
    </source>
</evidence>
<evidence type="ECO:0000313" key="2">
    <source>
        <dbReference type="Ensembl" id="ENSPNAP00000078752.1"/>
    </source>
</evidence>
<name>A0AAR2LVR7_PYGNA</name>
<feature type="transmembrane region" description="Helical" evidence="1">
    <location>
        <begin position="21"/>
        <end position="40"/>
    </location>
</feature>
<dbReference type="Proteomes" id="UP001501920">
    <property type="component" value="Chromosome 6"/>
</dbReference>
<evidence type="ECO:0008006" key="4">
    <source>
        <dbReference type="Google" id="ProtNLM"/>
    </source>
</evidence>
<dbReference type="GeneTree" id="ENSGT01120000272102"/>
<sequence>MVDKDLKEINAVRNIFPHAKVLLCWFHVLQVILVINIIFVKPVLELFGRLIHIFMWLSRQFIDGCYGREDTCAEMWADFGRRVFHQNSETNNQLERLAA</sequence>
<proteinExistence type="predicted"/>